<feature type="non-terminal residue" evidence="1">
    <location>
        <position position="144"/>
    </location>
</feature>
<gene>
    <name evidence="1" type="ORF">K458DRAFT_348825</name>
</gene>
<proteinExistence type="predicted"/>
<dbReference type="Gene3D" id="3.30.70.100">
    <property type="match status" value="1"/>
</dbReference>
<dbReference type="SUPFAM" id="SSF54909">
    <property type="entry name" value="Dimeric alpha+beta barrel"/>
    <property type="match status" value="1"/>
</dbReference>
<dbReference type="InterPro" id="IPR011008">
    <property type="entry name" value="Dimeric_a/b-barrel"/>
</dbReference>
<dbReference type="AlphaFoldDB" id="A0A6G1IJC0"/>
<dbReference type="OrthoDB" id="3500395at2759"/>
<keyword evidence="2" id="KW-1185">Reference proteome</keyword>
<protein>
    <recommendedName>
        <fullName evidence="3">DUF1330 domain-containing protein</fullName>
    </recommendedName>
</protein>
<evidence type="ECO:0000313" key="2">
    <source>
        <dbReference type="Proteomes" id="UP000799291"/>
    </source>
</evidence>
<reference evidence="1" key="1">
    <citation type="journal article" date="2020" name="Stud. Mycol.">
        <title>101 Dothideomycetes genomes: a test case for predicting lifestyles and emergence of pathogens.</title>
        <authorList>
            <person name="Haridas S."/>
            <person name="Albert R."/>
            <person name="Binder M."/>
            <person name="Bloem J."/>
            <person name="Labutti K."/>
            <person name="Salamov A."/>
            <person name="Andreopoulos B."/>
            <person name="Baker S."/>
            <person name="Barry K."/>
            <person name="Bills G."/>
            <person name="Bluhm B."/>
            <person name="Cannon C."/>
            <person name="Castanera R."/>
            <person name="Culley D."/>
            <person name="Daum C."/>
            <person name="Ezra D."/>
            <person name="Gonzalez J."/>
            <person name="Henrissat B."/>
            <person name="Kuo A."/>
            <person name="Liang C."/>
            <person name="Lipzen A."/>
            <person name="Lutzoni F."/>
            <person name="Magnuson J."/>
            <person name="Mondo S."/>
            <person name="Nolan M."/>
            <person name="Ohm R."/>
            <person name="Pangilinan J."/>
            <person name="Park H.-J."/>
            <person name="Ramirez L."/>
            <person name="Alfaro M."/>
            <person name="Sun H."/>
            <person name="Tritt A."/>
            <person name="Yoshinaga Y."/>
            <person name="Zwiers L.-H."/>
            <person name="Turgeon B."/>
            <person name="Goodwin S."/>
            <person name="Spatafora J."/>
            <person name="Crous P."/>
            <person name="Grigoriev I."/>
        </authorList>
    </citation>
    <scope>NUCLEOTIDE SEQUENCE</scope>
    <source>
        <strain evidence="1">CBS 122367</strain>
    </source>
</reference>
<evidence type="ECO:0008006" key="3">
    <source>
        <dbReference type="Google" id="ProtNLM"/>
    </source>
</evidence>
<dbReference type="PANTHER" id="PTHR40257:SF1">
    <property type="entry name" value="DUF1330 DOMAIN-CONTAINING PROTEIN"/>
    <property type="match status" value="1"/>
</dbReference>
<dbReference type="EMBL" id="MU005613">
    <property type="protein sequence ID" value="KAF2678322.1"/>
    <property type="molecule type" value="Genomic_DNA"/>
</dbReference>
<dbReference type="PANTHER" id="PTHR40257">
    <property type="match status" value="1"/>
</dbReference>
<dbReference type="Proteomes" id="UP000799291">
    <property type="component" value="Unassembled WGS sequence"/>
</dbReference>
<organism evidence="1 2">
    <name type="scientific">Lentithecium fluviatile CBS 122367</name>
    <dbReference type="NCBI Taxonomy" id="1168545"/>
    <lineage>
        <taxon>Eukaryota</taxon>
        <taxon>Fungi</taxon>
        <taxon>Dikarya</taxon>
        <taxon>Ascomycota</taxon>
        <taxon>Pezizomycotina</taxon>
        <taxon>Dothideomycetes</taxon>
        <taxon>Pleosporomycetidae</taxon>
        <taxon>Pleosporales</taxon>
        <taxon>Massarineae</taxon>
        <taxon>Lentitheciaceae</taxon>
        <taxon>Lentithecium</taxon>
    </lineage>
</organism>
<evidence type="ECO:0000313" key="1">
    <source>
        <dbReference type="EMBL" id="KAF2678322.1"/>
    </source>
</evidence>
<name>A0A6G1IJC0_9PLEO</name>
<accession>A0A6G1IJC0</accession>
<sequence length="144" mass="15993">MSSSHIPINHSALALAAQTYPPTKPIYMLNLWKYRATADYTPHLPSNSSPTLDTSPCTGREALARYRASIQSVLPPNTTVHFLGTVAALVVAPKGEQWDDAVIVKYEDLEAFRKMVGSEVYEREAQPHRLAGLEDSRLIMLEEV</sequence>